<dbReference type="AlphaFoldDB" id="A0A6G1CLV0"/>
<dbReference type="EMBL" id="SPHZ02000009">
    <property type="protein sequence ID" value="KAF0900754.1"/>
    <property type="molecule type" value="Genomic_DNA"/>
</dbReference>
<reference evidence="2 3" key="1">
    <citation type="submission" date="2019-11" db="EMBL/GenBank/DDBJ databases">
        <title>Whole genome sequence of Oryza granulata.</title>
        <authorList>
            <person name="Li W."/>
        </authorList>
    </citation>
    <scope>NUCLEOTIDE SEQUENCE [LARGE SCALE GENOMIC DNA]</scope>
    <source>
        <strain evidence="3">cv. Menghai</strain>
        <tissue evidence="2">Leaf</tissue>
    </source>
</reference>
<protein>
    <submittedName>
        <fullName evidence="2">Uncharacterized protein</fullName>
    </submittedName>
</protein>
<evidence type="ECO:0000256" key="1">
    <source>
        <dbReference type="SAM" id="MobiDB-lite"/>
    </source>
</evidence>
<evidence type="ECO:0000313" key="3">
    <source>
        <dbReference type="Proteomes" id="UP000479710"/>
    </source>
</evidence>
<gene>
    <name evidence="2" type="ORF">E2562_034994</name>
</gene>
<keyword evidence="3" id="KW-1185">Reference proteome</keyword>
<accession>A0A6G1CLV0</accession>
<sequence length="80" mass="9055">MPKIYDNAFPQPPHSTTTRSLWTPPRLDLQCRPLHIHQGKRFSPRTEPAPSIDSDDLNSGRHEEQETVVLLPAGLCDELV</sequence>
<evidence type="ECO:0000313" key="2">
    <source>
        <dbReference type="EMBL" id="KAF0900754.1"/>
    </source>
</evidence>
<organism evidence="2 3">
    <name type="scientific">Oryza meyeriana var. granulata</name>
    <dbReference type="NCBI Taxonomy" id="110450"/>
    <lineage>
        <taxon>Eukaryota</taxon>
        <taxon>Viridiplantae</taxon>
        <taxon>Streptophyta</taxon>
        <taxon>Embryophyta</taxon>
        <taxon>Tracheophyta</taxon>
        <taxon>Spermatophyta</taxon>
        <taxon>Magnoliopsida</taxon>
        <taxon>Liliopsida</taxon>
        <taxon>Poales</taxon>
        <taxon>Poaceae</taxon>
        <taxon>BOP clade</taxon>
        <taxon>Oryzoideae</taxon>
        <taxon>Oryzeae</taxon>
        <taxon>Oryzinae</taxon>
        <taxon>Oryza</taxon>
        <taxon>Oryza meyeriana</taxon>
    </lineage>
</organism>
<comment type="caution">
    <text evidence="2">The sequence shown here is derived from an EMBL/GenBank/DDBJ whole genome shotgun (WGS) entry which is preliminary data.</text>
</comment>
<name>A0A6G1CLV0_9ORYZ</name>
<proteinExistence type="predicted"/>
<feature type="region of interest" description="Disordered" evidence="1">
    <location>
        <begin position="1"/>
        <end position="24"/>
    </location>
</feature>
<dbReference type="Proteomes" id="UP000479710">
    <property type="component" value="Unassembled WGS sequence"/>
</dbReference>
<feature type="region of interest" description="Disordered" evidence="1">
    <location>
        <begin position="38"/>
        <end position="64"/>
    </location>
</feature>